<reference evidence="3" key="1">
    <citation type="submission" date="2022-11" db="UniProtKB">
        <authorList>
            <consortium name="WormBaseParasite"/>
        </authorList>
    </citation>
    <scope>IDENTIFICATION</scope>
</reference>
<name>A0A915INI5_ROMCU</name>
<evidence type="ECO:0000313" key="2">
    <source>
        <dbReference type="Proteomes" id="UP000887565"/>
    </source>
</evidence>
<sequence length="375" mass="40976">ENKQEEAGIVNEEPTKDVQKEWLNETGSDDPIDPDESTFSAGAMSWMTRPRKNRMQMASDNYWSILQQIVSEQKPAGFNSLMRIQKGNAQPLLLTQPDENQRLQSETARLRAHIAKLMAPQQSPAQRNLMPLAQLSVQAQNAGGCPSGAHLQMCSFHGHCTHNDASCQAQCPNIAAPSDAAANAGHCFFSGMPVHPTEQWDRPCPHCHQIQVHRATACPNQKLTNSEVLHAVNNDVGIIETLPFLLATVLQWLEFISNGTIQATPINKLLLEGKPSSPAVDAVEQASLRGCCLSTANNGNQCSNTVGDHPATAISCPNQFHNCGGKCFWRDLTDHLTLATSGITDHTDQLTPVTQPITDFQSPHNPMSQNTPKMQ</sequence>
<protein>
    <submittedName>
        <fullName evidence="3">Uncharacterized protein</fullName>
    </submittedName>
</protein>
<dbReference type="WBParaSite" id="nRc.2.0.1.t15370-RA">
    <property type="protein sequence ID" value="nRc.2.0.1.t15370-RA"/>
    <property type="gene ID" value="nRc.2.0.1.g15370"/>
</dbReference>
<organism evidence="2 3">
    <name type="scientific">Romanomermis culicivorax</name>
    <name type="common">Nematode worm</name>
    <dbReference type="NCBI Taxonomy" id="13658"/>
    <lineage>
        <taxon>Eukaryota</taxon>
        <taxon>Metazoa</taxon>
        <taxon>Ecdysozoa</taxon>
        <taxon>Nematoda</taxon>
        <taxon>Enoplea</taxon>
        <taxon>Dorylaimia</taxon>
        <taxon>Mermithida</taxon>
        <taxon>Mermithoidea</taxon>
        <taxon>Mermithidae</taxon>
        <taxon>Romanomermis</taxon>
    </lineage>
</organism>
<evidence type="ECO:0000256" key="1">
    <source>
        <dbReference type="SAM" id="MobiDB-lite"/>
    </source>
</evidence>
<evidence type="ECO:0000313" key="3">
    <source>
        <dbReference type="WBParaSite" id="nRc.2.0.1.t15370-RA"/>
    </source>
</evidence>
<keyword evidence="2" id="KW-1185">Reference proteome</keyword>
<proteinExistence type="predicted"/>
<feature type="region of interest" description="Disordered" evidence="1">
    <location>
        <begin position="347"/>
        <end position="375"/>
    </location>
</feature>
<accession>A0A915INI5</accession>
<dbReference type="AlphaFoldDB" id="A0A915INI5"/>
<dbReference type="Proteomes" id="UP000887565">
    <property type="component" value="Unplaced"/>
</dbReference>